<evidence type="ECO:0000259" key="8">
    <source>
        <dbReference type="Pfam" id="PF12627"/>
    </source>
</evidence>
<dbReference type="OMA" id="TKPGPWM"/>
<dbReference type="AlphaFoldDB" id="E4ZR52"/>
<dbReference type="InterPro" id="IPR002646">
    <property type="entry name" value="PolA_pol_head_dom"/>
</dbReference>
<evidence type="ECO:0000256" key="6">
    <source>
        <dbReference type="RuleBase" id="RU003953"/>
    </source>
</evidence>
<name>E4ZR52_LEPMJ</name>
<dbReference type="OrthoDB" id="445712at2759"/>
<evidence type="ECO:0000313" key="9">
    <source>
        <dbReference type="EMBL" id="CBX93717.1"/>
    </source>
</evidence>
<dbReference type="GO" id="GO:0052929">
    <property type="term" value="F:ATP:3'-cytidine-cytidine-tRNA adenylyltransferase activity"/>
    <property type="evidence" value="ECO:0007669"/>
    <property type="project" value="TreeGrafter"/>
</dbReference>
<evidence type="ECO:0000256" key="4">
    <source>
        <dbReference type="ARBA" id="ARBA00022884"/>
    </source>
</evidence>
<dbReference type="InterPro" id="IPR032828">
    <property type="entry name" value="PolyA_RNA-bd"/>
</dbReference>
<evidence type="ECO:0000256" key="3">
    <source>
        <dbReference type="ARBA" id="ARBA00022741"/>
    </source>
</evidence>
<dbReference type="STRING" id="985895.E4ZR52"/>
<dbReference type="GO" id="GO:0110078">
    <property type="term" value="C:TTT Hsp90 cochaperone complex"/>
    <property type="evidence" value="ECO:0007669"/>
    <property type="project" value="InterPro"/>
</dbReference>
<keyword evidence="10" id="KW-1185">Reference proteome</keyword>
<dbReference type="Gene3D" id="3.30.460.10">
    <property type="entry name" value="Beta Polymerase, domain 2"/>
    <property type="match status" value="1"/>
</dbReference>
<comment type="similarity">
    <text evidence="5">Belongs to the TTI2 family.</text>
</comment>
<protein>
    <submittedName>
        <fullName evidence="9">Similar to tRNA nucleotidyltransferase</fullName>
    </submittedName>
</protein>
<dbReference type="PANTHER" id="PTHR13734">
    <property type="entry name" value="TRNA-NUCLEOTIDYLTRANSFERASE"/>
    <property type="match status" value="1"/>
</dbReference>
<dbReference type="InterPro" id="IPR043519">
    <property type="entry name" value="NT_sf"/>
</dbReference>
<feature type="domain" description="Poly A polymerase head" evidence="7">
    <location>
        <begin position="92"/>
        <end position="250"/>
    </location>
</feature>
<dbReference type="Pfam" id="PF10521">
    <property type="entry name" value="Tti2"/>
    <property type="match status" value="1"/>
</dbReference>
<dbReference type="Pfam" id="PF01743">
    <property type="entry name" value="PolyA_pol"/>
    <property type="match status" value="1"/>
</dbReference>
<organism evidence="10">
    <name type="scientific">Leptosphaeria maculans (strain JN3 / isolate v23.1.3 / race Av1-4-5-6-7-8)</name>
    <name type="common">Blackleg fungus</name>
    <name type="synonym">Phoma lingam</name>
    <dbReference type="NCBI Taxonomy" id="985895"/>
    <lineage>
        <taxon>Eukaryota</taxon>
        <taxon>Fungi</taxon>
        <taxon>Dikarya</taxon>
        <taxon>Ascomycota</taxon>
        <taxon>Pezizomycotina</taxon>
        <taxon>Dothideomycetes</taxon>
        <taxon>Pleosporomycetidae</taxon>
        <taxon>Pleosporales</taxon>
        <taxon>Pleosporineae</taxon>
        <taxon>Leptosphaeriaceae</taxon>
        <taxon>Plenodomus</taxon>
        <taxon>Plenodomus lingam/Leptosphaeria maculans species complex</taxon>
    </lineage>
</organism>
<dbReference type="Proteomes" id="UP000002668">
    <property type="component" value="Genome"/>
</dbReference>
<dbReference type="GO" id="GO:0001680">
    <property type="term" value="P:tRNA 3'-terminal CCA addition"/>
    <property type="evidence" value="ECO:0007669"/>
    <property type="project" value="TreeGrafter"/>
</dbReference>
<keyword evidence="4 6" id="KW-0694">RNA-binding</keyword>
<dbReference type="SUPFAM" id="SSF48371">
    <property type="entry name" value="ARM repeat"/>
    <property type="match status" value="1"/>
</dbReference>
<dbReference type="GO" id="GO:0003723">
    <property type="term" value="F:RNA binding"/>
    <property type="evidence" value="ECO:0007669"/>
    <property type="project" value="UniProtKB-KW"/>
</dbReference>
<dbReference type="Gene3D" id="1.10.3090.10">
    <property type="entry name" value="cca-adding enzyme, domain 2"/>
    <property type="match status" value="1"/>
</dbReference>
<dbReference type="FunCoup" id="E4ZR52">
    <property type="interactions" value="128"/>
</dbReference>
<dbReference type="SUPFAM" id="SSF81301">
    <property type="entry name" value="Nucleotidyltransferase"/>
    <property type="match status" value="1"/>
</dbReference>
<dbReference type="GO" id="GO:0052927">
    <property type="term" value="F:CC tRNA cytidylyltransferase activity"/>
    <property type="evidence" value="ECO:0007669"/>
    <property type="project" value="TreeGrafter"/>
</dbReference>
<dbReference type="eggNOG" id="KOG2159">
    <property type="taxonomic scope" value="Eukaryota"/>
</dbReference>
<dbReference type="EMBL" id="FP929116">
    <property type="protein sequence ID" value="CBX93717.1"/>
    <property type="molecule type" value="Genomic_DNA"/>
</dbReference>
<dbReference type="InterPro" id="IPR018870">
    <property type="entry name" value="Tti2"/>
</dbReference>
<dbReference type="FunFam" id="3.30.460.10:FF:000019">
    <property type="entry name" value="tRNA nucleotidyltransferase cca2"/>
    <property type="match status" value="1"/>
</dbReference>
<keyword evidence="3" id="KW-0547">Nucleotide-binding</keyword>
<evidence type="ECO:0000259" key="7">
    <source>
        <dbReference type="Pfam" id="PF01743"/>
    </source>
</evidence>
<evidence type="ECO:0000256" key="2">
    <source>
        <dbReference type="ARBA" id="ARBA00022679"/>
    </source>
</evidence>
<dbReference type="GO" id="GO:0005739">
    <property type="term" value="C:mitochondrion"/>
    <property type="evidence" value="ECO:0007669"/>
    <property type="project" value="UniProtKB-ARBA"/>
</dbReference>
<keyword evidence="2 6" id="KW-0808">Transferase</keyword>
<dbReference type="Pfam" id="PF12627">
    <property type="entry name" value="PolyA_pol_RNAbd"/>
    <property type="match status" value="1"/>
</dbReference>
<evidence type="ECO:0000313" key="10">
    <source>
        <dbReference type="Proteomes" id="UP000002668"/>
    </source>
</evidence>
<accession>E4ZR52</accession>
<reference evidence="10" key="1">
    <citation type="journal article" date="2011" name="Nat. Commun.">
        <title>Effector diversification within compartments of the Leptosphaeria maculans genome affected by Repeat-Induced Point mutations.</title>
        <authorList>
            <person name="Rouxel T."/>
            <person name="Grandaubert J."/>
            <person name="Hane J.K."/>
            <person name="Hoede C."/>
            <person name="van de Wouw A.P."/>
            <person name="Couloux A."/>
            <person name="Dominguez V."/>
            <person name="Anthouard V."/>
            <person name="Bally P."/>
            <person name="Bourras S."/>
            <person name="Cozijnsen A.J."/>
            <person name="Ciuffetti L.M."/>
            <person name="Degrave A."/>
            <person name="Dilmaghani A."/>
            <person name="Duret L."/>
            <person name="Fudal I."/>
            <person name="Goodwin S.B."/>
            <person name="Gout L."/>
            <person name="Glaser N."/>
            <person name="Linglin J."/>
            <person name="Kema G.H.J."/>
            <person name="Lapalu N."/>
            <person name="Lawrence C.B."/>
            <person name="May K."/>
            <person name="Meyer M."/>
            <person name="Ollivier B."/>
            <person name="Poulain J."/>
            <person name="Schoch C.L."/>
            <person name="Simon A."/>
            <person name="Spatafora J.W."/>
            <person name="Stachowiak A."/>
            <person name="Turgeon B.G."/>
            <person name="Tyler B.M."/>
            <person name="Vincent D."/>
            <person name="Weissenbach J."/>
            <person name="Amselem J."/>
            <person name="Quesneville H."/>
            <person name="Oliver R.P."/>
            <person name="Wincker P."/>
            <person name="Balesdent M.-H."/>
            <person name="Howlett B.J."/>
        </authorList>
    </citation>
    <scope>NUCLEOTIDE SEQUENCE [LARGE SCALE GENOMIC DNA]</scope>
    <source>
        <strain evidence="10">JN3 / isolate v23.1.3 / race Av1-4-5-6-7-8</strain>
    </source>
</reference>
<dbReference type="PANTHER" id="PTHR13734:SF5">
    <property type="entry name" value="CCA TRNA NUCLEOTIDYLTRANSFERASE, MITOCHONDRIAL"/>
    <property type="match status" value="1"/>
</dbReference>
<dbReference type="HOGENOM" id="CLU_011026_0_0_1"/>
<gene>
    <name evidence="9" type="ORF">LEMA_P033910.1</name>
</gene>
<dbReference type="SUPFAM" id="SSF81891">
    <property type="entry name" value="Poly A polymerase C-terminal region-like"/>
    <property type="match status" value="1"/>
</dbReference>
<evidence type="ECO:0000256" key="5">
    <source>
        <dbReference type="ARBA" id="ARBA00034736"/>
    </source>
</evidence>
<feature type="domain" description="tRNA nucleotidyltransferase/poly(A) polymerase RNA and SrmB- binding" evidence="8">
    <location>
        <begin position="277"/>
        <end position="336"/>
    </location>
</feature>
<dbReference type="InParanoid" id="E4ZR52"/>
<sequence length="958" mass="107506">MSTPPYSPTHQERSAKRRKIEIQAPKLIHPYGTKSTESNMGSVQLELTEVESKLRRLLLDVAEYIDGSSSSTEQITSVQVPEEVANEKIILRWTGGWVRDKLLNIESHDIDLAINKLTGEHFGLKMQEYLRIPGNAEKHGLIAEGEKLSDSDRTKKIAPGLHKIEANPEKSKNLETATTKILGIDLDLVNLRKETYNEVSRNPQMEFGTAEEDAMRRDATVNAMFYNLHTCEVEDFTKRGHEDMAARIIRTPLEPYQTFKDDPLRVLRLIRFASRLDYTIEPETAKAMGNPEIQDVLKIKISRERVGIELEKMLKGPRSRMALELIDRFGLYRTVFTDPTRDLACEPETAYFQLAYDFVESIVTKADDIPSKIPDNLLRNDDEKYLAWVCSTVMPWADAPMIPHPKPTQRPLFAAYLVAREGFKAPNKVCDVITASLSHSEEIRNHVAQCAKGLRRPDTIDPSNDFTARDTLGMAIRRWGPTWRTQVLFNMLYEVVLDRTSKQGMASPPKHHRLFVLTFTDILVSYAVFIGQVLKHGVQDVDTFKPLLKGTDLAKALNTKPGPWMKDALDVVMAWQLRNPDTTDPAQAIEAVKVSRGTKNDSELSSRLASHFLQLTIPPFFPQNKSASNALEVSRQPSPWRDAGNGHVLDLLTWSIGALNRKEIEAQWRFLMPPILKMIDDSEVESKAKGCQLLTLLLQRMQQTTIGQDTTVPTNPMKSNKPTDLLQRTGYHRVLADSLFPLLTYIPSLTPKQESVLLLSNVFPALLSLAHLLPQGDASSTPSTSPINTKTHFLDNLYRQGILHPLTHFPTPTTYPQLSTLLLSQLSTLTHELGIESAKHLSATVPLLSSILRDPFVLVHEDLARMTLSALRSVMENAWPRVPRYRGDLVAGLGSLWMRVKGGEGKGPDGEVELSGQIHETAEMLDAIMRASGEREVWEVERKGVEDLGGGLEGMFGG</sequence>
<proteinExistence type="inferred from homology"/>
<evidence type="ECO:0000256" key="1">
    <source>
        <dbReference type="ARBA" id="ARBA00007265"/>
    </source>
</evidence>
<dbReference type="InterPro" id="IPR016024">
    <property type="entry name" value="ARM-type_fold"/>
</dbReference>
<dbReference type="CDD" id="cd05398">
    <property type="entry name" value="NT_ClassII-CCAase"/>
    <property type="match status" value="1"/>
</dbReference>
<dbReference type="GO" id="GO:0000166">
    <property type="term" value="F:nucleotide binding"/>
    <property type="evidence" value="ECO:0007669"/>
    <property type="project" value="UniProtKB-KW"/>
</dbReference>
<comment type="similarity">
    <text evidence="1 6">Belongs to the tRNA nucleotidyltransferase/poly(A) polymerase family.</text>
</comment>
<dbReference type="VEuPathDB" id="FungiDB:LEMA_P033910.1"/>